<evidence type="ECO:0000313" key="2">
    <source>
        <dbReference type="Proteomes" id="UP000070054"/>
    </source>
</evidence>
<accession>A0A135TI01</accession>
<evidence type="ECO:0000313" key="1">
    <source>
        <dbReference type="EMBL" id="KXH47801.1"/>
    </source>
</evidence>
<reference evidence="1 2" key="1">
    <citation type="submission" date="2014-02" db="EMBL/GenBank/DDBJ databases">
        <title>The genome sequence of Colletotrichum nymphaeae SA-01.</title>
        <authorList>
            <person name="Baroncelli R."/>
            <person name="Thon M.R."/>
        </authorList>
    </citation>
    <scope>NUCLEOTIDE SEQUENCE [LARGE SCALE GENOMIC DNA]</scope>
    <source>
        <strain evidence="1 2">SA-01</strain>
    </source>
</reference>
<dbReference type="EMBL" id="JEMN01001108">
    <property type="protein sequence ID" value="KXH47801.1"/>
    <property type="molecule type" value="Genomic_DNA"/>
</dbReference>
<dbReference type="Proteomes" id="UP000070054">
    <property type="component" value="Unassembled WGS sequence"/>
</dbReference>
<proteinExistence type="predicted"/>
<organism evidence="1 2">
    <name type="scientific">Colletotrichum nymphaeae SA-01</name>
    <dbReference type="NCBI Taxonomy" id="1460502"/>
    <lineage>
        <taxon>Eukaryota</taxon>
        <taxon>Fungi</taxon>
        <taxon>Dikarya</taxon>
        <taxon>Ascomycota</taxon>
        <taxon>Pezizomycotina</taxon>
        <taxon>Sordariomycetes</taxon>
        <taxon>Hypocreomycetidae</taxon>
        <taxon>Glomerellales</taxon>
        <taxon>Glomerellaceae</taxon>
        <taxon>Colletotrichum</taxon>
        <taxon>Colletotrichum acutatum species complex</taxon>
    </lineage>
</organism>
<gene>
    <name evidence="1" type="ORF">CNYM01_06078</name>
</gene>
<dbReference type="OrthoDB" id="5275938at2759"/>
<protein>
    <recommendedName>
        <fullName evidence="3">Nuclear pore protein</fullName>
    </recommendedName>
</protein>
<name>A0A135TI01_9PEZI</name>
<keyword evidence="2" id="KW-1185">Reference proteome</keyword>
<sequence>MEFKNLALRPAAAVDAYDSDMDSEWVQTPPEDAFTDEDEIQIDSTGDLLMHVGSDPSTGTTKSFRVCSNTLRQASPFWRRTLIETLSKTQQGDEEWCGWTPSLYACQHDKSDGLMILLNIIHAKFSLVPKDPSLAEIYHTLCLASLYEMEHVFQPWIAQWCGMMKTSESTRDGRDLVMLSCIAWALGDERLFARTIIKISLTCIIDDQGHMATPDGIRLEDYFYDSLGSPTIPGKLSPHIPRSLKSHAKNIPETIRTLRSQLAAELPSHLNGVIDRLIDGKWFCAGISGIPVTRNKKCDYVVLGSVLAGLISVRGSRATEVTIRADESIMDLLKSLKRVLSYVTCYEKHPECNPTEKIAEAMKKTIDEMDIPLSSDYVQRMKEQRQKTGWQN</sequence>
<evidence type="ECO:0008006" key="3">
    <source>
        <dbReference type="Google" id="ProtNLM"/>
    </source>
</evidence>
<comment type="caution">
    <text evidence="1">The sequence shown here is derived from an EMBL/GenBank/DDBJ whole genome shotgun (WGS) entry which is preliminary data.</text>
</comment>
<dbReference type="AlphaFoldDB" id="A0A135TI01"/>